<evidence type="ECO:0000256" key="5">
    <source>
        <dbReference type="SAM" id="Phobius"/>
    </source>
</evidence>
<dbReference type="InterPro" id="IPR007300">
    <property type="entry name" value="CidB/LrgB"/>
</dbReference>
<reference evidence="6" key="1">
    <citation type="journal article" date="2021" name="Front. Microbiol.">
        <title>Comprehensive Comparative Genomics and Phenotyping of Methylobacterium Species.</title>
        <authorList>
            <person name="Alessa O."/>
            <person name="Ogura Y."/>
            <person name="Fujitani Y."/>
            <person name="Takami H."/>
            <person name="Hayashi T."/>
            <person name="Sahin N."/>
            <person name="Tani A."/>
        </authorList>
    </citation>
    <scope>NUCLEOTIDE SEQUENCE</scope>
    <source>
        <strain evidence="6">DSM 19015</strain>
    </source>
</reference>
<feature type="transmembrane region" description="Helical" evidence="5">
    <location>
        <begin position="71"/>
        <end position="91"/>
    </location>
</feature>
<comment type="subcellular location">
    <subcellularLocation>
        <location evidence="1">Membrane</location>
        <topology evidence="1">Multi-pass membrane protein</topology>
    </subcellularLocation>
</comment>
<evidence type="ECO:0000256" key="3">
    <source>
        <dbReference type="ARBA" id="ARBA00022989"/>
    </source>
</evidence>
<feature type="transmembrane region" description="Helical" evidence="5">
    <location>
        <begin position="103"/>
        <end position="124"/>
    </location>
</feature>
<evidence type="ECO:0000313" key="7">
    <source>
        <dbReference type="Proteomes" id="UP001055125"/>
    </source>
</evidence>
<feature type="transmembrane region" description="Helical" evidence="5">
    <location>
        <begin position="41"/>
        <end position="59"/>
    </location>
</feature>
<evidence type="ECO:0000256" key="1">
    <source>
        <dbReference type="ARBA" id="ARBA00004141"/>
    </source>
</evidence>
<evidence type="ECO:0000256" key="2">
    <source>
        <dbReference type="ARBA" id="ARBA00022692"/>
    </source>
</evidence>
<sequence>MNLTLPPYSAFATLPLIWLIATIGAFQLGSWLNRRGGGMPIINPVLIAITLIISVLLALEVDYATYLKDGGGLIGAILGPATVALAVPLYNNARLVRRAMLPLICGVIVGGAVAAASAFALAWLLDAPDVVLRSIVMKSVTAPIAIGVAEQIGGLASLAAAFAVLTGVAGTVLSTWLLGLAGVQSWPAQGLAAGVTAHGQGTARMLTLNETAGAFSSVGMGLNAMLTAIWLPALIATLYRP</sequence>
<proteinExistence type="predicted"/>
<dbReference type="EMBL" id="BPQP01000100">
    <property type="protein sequence ID" value="GJD97709.1"/>
    <property type="molecule type" value="Genomic_DNA"/>
</dbReference>
<organism evidence="6 7">
    <name type="scientific">Methylobacterium iners</name>
    <dbReference type="NCBI Taxonomy" id="418707"/>
    <lineage>
        <taxon>Bacteria</taxon>
        <taxon>Pseudomonadati</taxon>
        <taxon>Pseudomonadota</taxon>
        <taxon>Alphaproteobacteria</taxon>
        <taxon>Hyphomicrobiales</taxon>
        <taxon>Methylobacteriaceae</taxon>
        <taxon>Methylobacterium</taxon>
    </lineage>
</organism>
<feature type="transmembrane region" description="Helical" evidence="5">
    <location>
        <begin position="155"/>
        <end position="178"/>
    </location>
</feature>
<dbReference type="Pfam" id="PF04172">
    <property type="entry name" value="LrgB"/>
    <property type="match status" value="1"/>
</dbReference>
<keyword evidence="4 5" id="KW-0472">Membrane</keyword>
<name>A0ABQ4S761_9HYPH</name>
<keyword evidence="2 5" id="KW-0812">Transmembrane</keyword>
<dbReference type="PANTHER" id="PTHR30249">
    <property type="entry name" value="PUTATIVE SEROTONIN TRANSPORTER"/>
    <property type="match status" value="1"/>
</dbReference>
<comment type="caution">
    <text evidence="6">The sequence shown here is derived from an EMBL/GenBank/DDBJ whole genome shotgun (WGS) entry which is preliminary data.</text>
</comment>
<evidence type="ECO:0000313" key="6">
    <source>
        <dbReference type="EMBL" id="GJD97709.1"/>
    </source>
</evidence>
<accession>A0ABQ4S761</accession>
<dbReference type="PANTHER" id="PTHR30249:SF0">
    <property type="entry name" value="PLASTIDAL GLYCOLATE_GLYCERATE TRANSLOCATOR 1, CHLOROPLASTIC"/>
    <property type="match status" value="1"/>
</dbReference>
<feature type="transmembrane region" description="Helical" evidence="5">
    <location>
        <begin position="6"/>
        <end position="29"/>
    </location>
</feature>
<dbReference type="Proteomes" id="UP001055125">
    <property type="component" value="Unassembled WGS sequence"/>
</dbReference>
<feature type="transmembrane region" description="Helical" evidence="5">
    <location>
        <begin position="214"/>
        <end position="239"/>
    </location>
</feature>
<reference evidence="6" key="2">
    <citation type="submission" date="2021-08" db="EMBL/GenBank/DDBJ databases">
        <authorList>
            <person name="Tani A."/>
            <person name="Ola A."/>
            <person name="Ogura Y."/>
            <person name="Katsura K."/>
            <person name="Hayashi T."/>
        </authorList>
    </citation>
    <scope>NUCLEOTIDE SEQUENCE</scope>
    <source>
        <strain evidence="6">DSM 19015</strain>
    </source>
</reference>
<evidence type="ECO:0000256" key="4">
    <source>
        <dbReference type="ARBA" id="ARBA00023136"/>
    </source>
</evidence>
<keyword evidence="3 5" id="KW-1133">Transmembrane helix</keyword>
<gene>
    <name evidence="6" type="primary">yohK_2</name>
    <name evidence="6" type="ORF">OCOJLMKI_4942</name>
</gene>
<protein>
    <submittedName>
        <fullName evidence="6">Inner membrane protein YohK</fullName>
    </submittedName>
</protein>
<dbReference type="RefSeq" id="WP_238246760.1">
    <property type="nucleotide sequence ID" value="NZ_BPQP01000100.1"/>
</dbReference>
<keyword evidence="7" id="KW-1185">Reference proteome</keyword>